<name>A0ABD3QS11_9STRA</name>
<dbReference type="EMBL" id="JABMIG020000015">
    <property type="protein sequence ID" value="KAL3803169.1"/>
    <property type="molecule type" value="Genomic_DNA"/>
</dbReference>
<comment type="caution">
    <text evidence="2">The sequence shown here is derived from an EMBL/GenBank/DDBJ whole genome shotgun (WGS) entry which is preliminary data.</text>
</comment>
<dbReference type="Proteomes" id="UP001516023">
    <property type="component" value="Unassembled WGS sequence"/>
</dbReference>
<evidence type="ECO:0000313" key="3">
    <source>
        <dbReference type="Proteomes" id="UP001516023"/>
    </source>
</evidence>
<evidence type="ECO:0000313" key="2">
    <source>
        <dbReference type="EMBL" id="KAL3803169.1"/>
    </source>
</evidence>
<protein>
    <submittedName>
        <fullName evidence="2">Uncharacterized protein</fullName>
    </submittedName>
</protein>
<organism evidence="2 3">
    <name type="scientific">Cyclotella cryptica</name>
    <dbReference type="NCBI Taxonomy" id="29204"/>
    <lineage>
        <taxon>Eukaryota</taxon>
        <taxon>Sar</taxon>
        <taxon>Stramenopiles</taxon>
        <taxon>Ochrophyta</taxon>
        <taxon>Bacillariophyta</taxon>
        <taxon>Coscinodiscophyceae</taxon>
        <taxon>Thalassiosirophycidae</taxon>
        <taxon>Stephanodiscales</taxon>
        <taxon>Stephanodiscaceae</taxon>
        <taxon>Cyclotella</taxon>
    </lineage>
</organism>
<reference evidence="2 3" key="1">
    <citation type="journal article" date="2020" name="G3 (Bethesda)">
        <title>Improved Reference Genome for Cyclotella cryptica CCMP332, a Model for Cell Wall Morphogenesis, Salinity Adaptation, and Lipid Production in Diatoms (Bacillariophyta).</title>
        <authorList>
            <person name="Roberts W.R."/>
            <person name="Downey K.M."/>
            <person name="Ruck E.C."/>
            <person name="Traller J.C."/>
            <person name="Alverson A.J."/>
        </authorList>
    </citation>
    <scope>NUCLEOTIDE SEQUENCE [LARGE SCALE GENOMIC DNA]</scope>
    <source>
        <strain evidence="2 3">CCMP332</strain>
    </source>
</reference>
<gene>
    <name evidence="2" type="ORF">HJC23_003444</name>
</gene>
<evidence type="ECO:0000256" key="1">
    <source>
        <dbReference type="SAM" id="MobiDB-lite"/>
    </source>
</evidence>
<keyword evidence="3" id="KW-1185">Reference proteome</keyword>
<sequence length="89" mass="10153">MTKSFFERFSPFSIGKGLWGPGKMPTHWKLLFTVQSCIFVSALWMRQVDVQNAQRRKNGLENEENTTVEGKGDTKEALVSHVSKEHVGR</sequence>
<feature type="compositionally biased region" description="Basic and acidic residues" evidence="1">
    <location>
        <begin position="70"/>
        <end position="89"/>
    </location>
</feature>
<dbReference type="AlphaFoldDB" id="A0ABD3QS11"/>
<feature type="region of interest" description="Disordered" evidence="1">
    <location>
        <begin position="54"/>
        <end position="89"/>
    </location>
</feature>
<accession>A0ABD3QS11</accession>
<proteinExistence type="predicted"/>